<dbReference type="EMBL" id="ML213593">
    <property type="protein sequence ID" value="TFK42143.1"/>
    <property type="molecule type" value="Genomic_DNA"/>
</dbReference>
<organism evidence="1 2">
    <name type="scientific">Crucibulum laeve</name>
    <dbReference type="NCBI Taxonomy" id="68775"/>
    <lineage>
        <taxon>Eukaryota</taxon>
        <taxon>Fungi</taxon>
        <taxon>Dikarya</taxon>
        <taxon>Basidiomycota</taxon>
        <taxon>Agaricomycotina</taxon>
        <taxon>Agaricomycetes</taxon>
        <taxon>Agaricomycetidae</taxon>
        <taxon>Agaricales</taxon>
        <taxon>Agaricineae</taxon>
        <taxon>Nidulariaceae</taxon>
        <taxon>Crucibulum</taxon>
    </lineage>
</organism>
<proteinExistence type="predicted"/>
<evidence type="ECO:0000313" key="1">
    <source>
        <dbReference type="EMBL" id="TFK42143.1"/>
    </source>
</evidence>
<accession>A0A5C3MBK4</accession>
<evidence type="ECO:0000313" key="2">
    <source>
        <dbReference type="Proteomes" id="UP000308652"/>
    </source>
</evidence>
<sequence>MLSNFAHLLYTNYIPSNEETGEIKQLLIDPQVQLSNLNEEIERIQSILNDLFLKRNTLQETINAHRALISKPRTLPHDVLQEIFVHCLPTSLNAAMNAKEAPILLGRICSTWRTSAYSTPQLWATLHIPMPGDRDLSTTLLHERMSTTACDMLFERIDLARIQAVEEWLNRSGNCPLSISYHQVQNKIPWDVASGFEECIDPIMKILLSRSRQWANMNFYLPELYDEQFSRLSIDDVPNLRSISLTATTSLNPWSEAVDIPILHHPTIHSLSLFPLRKKDLFSSTGKSWSHLTNLSFNCETRAPISWLPLSAVLSALRQCPLLTKFWLVMHEPGGQNPVDMLMGPSFTLRYLRSLTISVNVDLQEFLEFLVLPALSSCAFQFQSRSRNDLAALYPSINPFLSRVGNQISALTLASSRSTSQVDFLKFASYTPHLRRVYITSSQWFITPMYNSPSASWNISPNLLLNDDILEALTPSLEDGSSIACIWPKLEVFECDVDVDVHETKVLDFLETRNQKTAIGIAQIKRVKFSFSRAVPQMSDHSARAWEARIAKLHEDGIIMDFSWVKAHQKSIFSAWYGIEMTRRDRE</sequence>
<name>A0A5C3MBK4_9AGAR</name>
<dbReference type="Proteomes" id="UP000308652">
    <property type="component" value="Unassembled WGS sequence"/>
</dbReference>
<reference evidence="1 2" key="1">
    <citation type="journal article" date="2019" name="Nat. Ecol. Evol.">
        <title>Megaphylogeny resolves global patterns of mushroom evolution.</title>
        <authorList>
            <person name="Varga T."/>
            <person name="Krizsan K."/>
            <person name="Foldi C."/>
            <person name="Dima B."/>
            <person name="Sanchez-Garcia M."/>
            <person name="Sanchez-Ramirez S."/>
            <person name="Szollosi G.J."/>
            <person name="Szarkandi J.G."/>
            <person name="Papp V."/>
            <person name="Albert L."/>
            <person name="Andreopoulos W."/>
            <person name="Angelini C."/>
            <person name="Antonin V."/>
            <person name="Barry K.W."/>
            <person name="Bougher N.L."/>
            <person name="Buchanan P."/>
            <person name="Buyck B."/>
            <person name="Bense V."/>
            <person name="Catcheside P."/>
            <person name="Chovatia M."/>
            <person name="Cooper J."/>
            <person name="Damon W."/>
            <person name="Desjardin D."/>
            <person name="Finy P."/>
            <person name="Geml J."/>
            <person name="Haridas S."/>
            <person name="Hughes K."/>
            <person name="Justo A."/>
            <person name="Karasinski D."/>
            <person name="Kautmanova I."/>
            <person name="Kiss B."/>
            <person name="Kocsube S."/>
            <person name="Kotiranta H."/>
            <person name="LaButti K.M."/>
            <person name="Lechner B.E."/>
            <person name="Liimatainen K."/>
            <person name="Lipzen A."/>
            <person name="Lukacs Z."/>
            <person name="Mihaltcheva S."/>
            <person name="Morgado L.N."/>
            <person name="Niskanen T."/>
            <person name="Noordeloos M.E."/>
            <person name="Ohm R.A."/>
            <person name="Ortiz-Santana B."/>
            <person name="Ovrebo C."/>
            <person name="Racz N."/>
            <person name="Riley R."/>
            <person name="Savchenko A."/>
            <person name="Shiryaev A."/>
            <person name="Soop K."/>
            <person name="Spirin V."/>
            <person name="Szebenyi C."/>
            <person name="Tomsovsky M."/>
            <person name="Tulloss R.E."/>
            <person name="Uehling J."/>
            <person name="Grigoriev I.V."/>
            <person name="Vagvolgyi C."/>
            <person name="Papp T."/>
            <person name="Martin F.M."/>
            <person name="Miettinen O."/>
            <person name="Hibbett D.S."/>
            <person name="Nagy L.G."/>
        </authorList>
    </citation>
    <scope>NUCLEOTIDE SEQUENCE [LARGE SCALE GENOMIC DNA]</scope>
    <source>
        <strain evidence="1 2">CBS 166.37</strain>
    </source>
</reference>
<dbReference type="OrthoDB" id="3139399at2759"/>
<keyword evidence="2" id="KW-1185">Reference proteome</keyword>
<gene>
    <name evidence="1" type="ORF">BDQ12DRAFT_732860</name>
</gene>
<protein>
    <submittedName>
        <fullName evidence="1">Uncharacterized protein</fullName>
    </submittedName>
</protein>
<dbReference type="AlphaFoldDB" id="A0A5C3MBK4"/>